<evidence type="ECO:0000313" key="2">
    <source>
        <dbReference type="EMBL" id="MDB6262395.1"/>
    </source>
</evidence>
<feature type="transmembrane region" description="Helical" evidence="1">
    <location>
        <begin position="80"/>
        <end position="105"/>
    </location>
</feature>
<reference evidence="2" key="1">
    <citation type="journal article" date="2022" name="Microorganisms">
        <title>Antibiotic Susceptibility, Resistance Gene Determinants and Corresponding Genomic Regions in Lactobacillus amylovorus Isolates Derived from Wild Boars and Domestic Pigs.</title>
        <authorList>
            <person name="Moravkova M."/>
            <person name="Kostovova I."/>
            <person name="Kavanova K."/>
            <person name="Pechar R."/>
            <person name="Stanek S."/>
            <person name="Brychta A."/>
            <person name="Zeman M."/>
            <person name="Kubasova T."/>
        </authorList>
    </citation>
    <scope>NUCLEOTIDE SEQUENCE</scope>
    <source>
        <strain evidence="2">M356A</strain>
    </source>
</reference>
<evidence type="ECO:0000313" key="3">
    <source>
        <dbReference type="Proteomes" id="UP001143700"/>
    </source>
</evidence>
<comment type="caution">
    <text evidence="2">The sequence shown here is derived from an EMBL/GenBank/DDBJ whole genome shotgun (WGS) entry which is preliminary data.</text>
</comment>
<accession>A0A9X4ACS9</accession>
<reference evidence="2" key="2">
    <citation type="submission" date="2022-10" db="EMBL/GenBank/DDBJ databases">
        <authorList>
            <person name="Kostovova I."/>
            <person name="Moravkova M."/>
            <person name="Pechar R."/>
        </authorList>
    </citation>
    <scope>NUCLEOTIDE SEQUENCE</scope>
    <source>
        <strain evidence="2">M356A</strain>
    </source>
</reference>
<keyword evidence="1" id="KW-1133">Transmembrane helix</keyword>
<proteinExistence type="predicted"/>
<name>A0A9X4ACS9_LACAM</name>
<sequence>MDRNEIYEEIDLSEDRINSVMKAAGYLNIVYGIAIALISIVVWGAMSLGFLQGISSIISGILIIYRNSRLEEDAWNHQDTLLFLVILNLLTGFAISSLLILYVYFTRRKIEKMTLELKQEVLE</sequence>
<keyword evidence="1" id="KW-0472">Membrane</keyword>
<dbReference type="Proteomes" id="UP001143700">
    <property type="component" value="Unassembled WGS sequence"/>
</dbReference>
<dbReference type="RefSeq" id="WP_271870296.1">
    <property type="nucleotide sequence ID" value="NZ_JAOTGU010000010.1"/>
</dbReference>
<protein>
    <submittedName>
        <fullName evidence="2">Uncharacterized protein</fullName>
    </submittedName>
</protein>
<keyword evidence="1" id="KW-0812">Transmembrane</keyword>
<dbReference type="EMBL" id="JAOTGU010000010">
    <property type="protein sequence ID" value="MDB6262395.1"/>
    <property type="molecule type" value="Genomic_DNA"/>
</dbReference>
<dbReference type="AlphaFoldDB" id="A0A9X4ACS9"/>
<evidence type="ECO:0000256" key="1">
    <source>
        <dbReference type="SAM" id="Phobius"/>
    </source>
</evidence>
<organism evidence="2 3">
    <name type="scientific">Lactobacillus amylovorus</name>
    <dbReference type="NCBI Taxonomy" id="1604"/>
    <lineage>
        <taxon>Bacteria</taxon>
        <taxon>Bacillati</taxon>
        <taxon>Bacillota</taxon>
        <taxon>Bacilli</taxon>
        <taxon>Lactobacillales</taxon>
        <taxon>Lactobacillaceae</taxon>
        <taxon>Lactobacillus</taxon>
    </lineage>
</organism>
<feature type="transmembrane region" description="Helical" evidence="1">
    <location>
        <begin position="23"/>
        <end position="43"/>
    </location>
</feature>
<gene>
    <name evidence="2" type="ORF">ODV15_07520</name>
</gene>